<organism evidence="2 3">
    <name type="scientific">Candidatus Gottesmanbacteria bacterium RIFCSPHIGHO2_01_FULL_40_15</name>
    <dbReference type="NCBI Taxonomy" id="1798376"/>
    <lineage>
        <taxon>Bacteria</taxon>
        <taxon>Candidatus Gottesmaniibacteriota</taxon>
    </lineage>
</organism>
<reference evidence="2 3" key="1">
    <citation type="journal article" date="2016" name="Nat. Commun.">
        <title>Thousands of microbial genomes shed light on interconnected biogeochemical processes in an aquifer system.</title>
        <authorList>
            <person name="Anantharaman K."/>
            <person name="Brown C.T."/>
            <person name="Hug L.A."/>
            <person name="Sharon I."/>
            <person name="Castelle C.J."/>
            <person name="Probst A.J."/>
            <person name="Thomas B.C."/>
            <person name="Singh A."/>
            <person name="Wilkins M.J."/>
            <person name="Karaoz U."/>
            <person name="Brodie E.L."/>
            <person name="Williams K.H."/>
            <person name="Hubbard S.S."/>
            <person name="Banfield J.F."/>
        </authorList>
    </citation>
    <scope>NUCLEOTIDE SEQUENCE [LARGE SCALE GENOMIC DNA]</scope>
</reference>
<comment type="similarity">
    <text evidence="1">Belongs to the eIF-2B alpha/beta/delta subunits family.</text>
</comment>
<comment type="caution">
    <text evidence="2">The sequence shown here is derived from an EMBL/GenBank/DDBJ whole genome shotgun (WGS) entry which is preliminary data.</text>
</comment>
<dbReference type="AlphaFoldDB" id="A0A1F5Z420"/>
<dbReference type="InterPro" id="IPR000649">
    <property type="entry name" value="IF-2B-related"/>
</dbReference>
<dbReference type="PANTHER" id="PTHR43475">
    <property type="entry name" value="METHYLTHIORIBOSE-1-PHOSPHATE ISOMERASE"/>
    <property type="match status" value="1"/>
</dbReference>
<dbReference type="EMBL" id="MFJF01000012">
    <property type="protein sequence ID" value="OGG07064.1"/>
    <property type="molecule type" value="Genomic_DNA"/>
</dbReference>
<dbReference type="SUPFAM" id="SSF100950">
    <property type="entry name" value="NagB/RpiA/CoA transferase-like"/>
    <property type="match status" value="1"/>
</dbReference>
<dbReference type="PANTHER" id="PTHR43475:SF2">
    <property type="entry name" value="RIBOSE 1,5-BISPHOSPHATE ISOMERASE"/>
    <property type="match status" value="1"/>
</dbReference>
<dbReference type="GO" id="GO:0046523">
    <property type="term" value="F:S-methyl-5-thioribose-1-phosphate isomerase activity"/>
    <property type="evidence" value="ECO:0007669"/>
    <property type="project" value="TreeGrafter"/>
</dbReference>
<evidence type="ECO:0000256" key="1">
    <source>
        <dbReference type="RuleBase" id="RU003814"/>
    </source>
</evidence>
<evidence type="ECO:0000313" key="2">
    <source>
        <dbReference type="EMBL" id="OGG07064.1"/>
    </source>
</evidence>
<dbReference type="InterPro" id="IPR027363">
    <property type="entry name" value="M1Pi_N"/>
</dbReference>
<dbReference type="GO" id="GO:0019509">
    <property type="term" value="P:L-methionine salvage from methylthioadenosine"/>
    <property type="evidence" value="ECO:0007669"/>
    <property type="project" value="TreeGrafter"/>
</dbReference>
<dbReference type="Pfam" id="PF01008">
    <property type="entry name" value="IF-2B"/>
    <property type="match status" value="1"/>
</dbReference>
<accession>A0A1F5Z420</accession>
<dbReference type="Gene3D" id="3.40.50.10470">
    <property type="entry name" value="Translation initiation factor eif-2b, domain 2"/>
    <property type="match status" value="1"/>
</dbReference>
<dbReference type="InterPro" id="IPR037171">
    <property type="entry name" value="NagB/RpiA_transferase-like"/>
</dbReference>
<gene>
    <name evidence="2" type="ORF">A2777_04325</name>
</gene>
<name>A0A1F5Z420_9BACT</name>
<evidence type="ECO:0000313" key="3">
    <source>
        <dbReference type="Proteomes" id="UP000177354"/>
    </source>
</evidence>
<sequence>MIIFYNIFMDLISQLEKDIKNLKIQGATNIALTTLKGLSLAVEGLKKEDFPDPDKFLQKEVSRLAFARPTEPLAQNALRFIFSQKENNFEKYLQKAQQYKNMIGNSKYKMGEFGVNLIESGGVYLTHCHSSTVNNMLIAARNSGKKFRIIATETRPRYQGRLTVKELLDAGFDDITMIIDDAASSLLLENKININAVFIGADLLSDKGFVNKVGSQGIAYCAGKNKIPVYCMSILLKYDPRIFTDKLIESRNSSEIWDYAPSGLKFIAPAFDFIPYYENIYLITETGLLKGPAVKPKALELYSFLNSPLPVA</sequence>
<dbReference type="InterPro" id="IPR042529">
    <property type="entry name" value="IF_2B-like_C"/>
</dbReference>
<dbReference type="Gene3D" id="1.20.120.420">
    <property type="entry name" value="translation initiation factor eif-2b, domain 1"/>
    <property type="match status" value="1"/>
</dbReference>
<proteinExistence type="inferred from homology"/>
<protein>
    <submittedName>
        <fullName evidence="2">Uncharacterized protein</fullName>
    </submittedName>
</protein>
<dbReference type="Proteomes" id="UP000177354">
    <property type="component" value="Unassembled WGS sequence"/>
</dbReference>